<dbReference type="AlphaFoldDB" id="A0A853G9K3"/>
<dbReference type="PANTHER" id="PTHR42928:SF5">
    <property type="entry name" value="BLR1237 PROTEIN"/>
    <property type="match status" value="1"/>
</dbReference>
<feature type="chain" id="PRO_5032338195" evidence="2">
    <location>
        <begin position="28"/>
        <end position="332"/>
    </location>
</feature>
<dbReference type="Pfam" id="PF03401">
    <property type="entry name" value="TctC"/>
    <property type="match status" value="1"/>
</dbReference>
<feature type="signal peptide" evidence="2">
    <location>
        <begin position="1"/>
        <end position="27"/>
    </location>
</feature>
<evidence type="ECO:0000256" key="1">
    <source>
        <dbReference type="ARBA" id="ARBA00006987"/>
    </source>
</evidence>
<dbReference type="Proteomes" id="UP000559809">
    <property type="component" value="Unassembled WGS sequence"/>
</dbReference>
<protein>
    <submittedName>
        <fullName evidence="3">Tripartite tricarboxylate transporter substrate binding protein</fullName>
    </submittedName>
</protein>
<proteinExistence type="inferred from homology"/>
<reference evidence="3 4" key="1">
    <citation type="submission" date="2020-07" db="EMBL/GenBank/DDBJ databases">
        <title>Taxonomic revisions and descriptions of new bacterial species based on genomic comparisons in the high-G+C-content subgroup of the family Alcaligenaceae.</title>
        <authorList>
            <person name="Szabo A."/>
            <person name="Felfoldi T."/>
        </authorList>
    </citation>
    <scope>NUCLEOTIDE SEQUENCE [LARGE SCALE GENOMIC DNA]</scope>
    <source>
        <strain evidence="3 4">LMG 24012</strain>
    </source>
</reference>
<dbReference type="CDD" id="cd07012">
    <property type="entry name" value="PBP2_Bug_TTT"/>
    <property type="match status" value="1"/>
</dbReference>
<evidence type="ECO:0000256" key="2">
    <source>
        <dbReference type="SAM" id="SignalP"/>
    </source>
</evidence>
<dbReference type="PIRSF" id="PIRSF017082">
    <property type="entry name" value="YflP"/>
    <property type="match status" value="1"/>
</dbReference>
<evidence type="ECO:0000313" key="3">
    <source>
        <dbReference type="EMBL" id="NYT51406.1"/>
    </source>
</evidence>
<dbReference type="InterPro" id="IPR006311">
    <property type="entry name" value="TAT_signal"/>
</dbReference>
<dbReference type="Gene3D" id="3.40.190.10">
    <property type="entry name" value="Periplasmic binding protein-like II"/>
    <property type="match status" value="1"/>
</dbReference>
<dbReference type="PROSITE" id="PS51318">
    <property type="entry name" value="TAT"/>
    <property type="match status" value="1"/>
</dbReference>
<comment type="caution">
    <text evidence="3">The sequence shown here is derived from an EMBL/GenBank/DDBJ whole genome shotgun (WGS) entry which is preliminary data.</text>
</comment>
<dbReference type="PANTHER" id="PTHR42928">
    <property type="entry name" value="TRICARBOXYLATE-BINDING PROTEIN"/>
    <property type="match status" value="1"/>
</dbReference>
<name>A0A853G9K3_9BURK</name>
<accession>A0A853G9K3</accession>
<dbReference type="Gene3D" id="3.40.190.150">
    <property type="entry name" value="Bordetella uptake gene, domain 1"/>
    <property type="match status" value="1"/>
</dbReference>
<gene>
    <name evidence="3" type="ORF">H0A72_19010</name>
</gene>
<evidence type="ECO:0000313" key="4">
    <source>
        <dbReference type="Proteomes" id="UP000559809"/>
    </source>
</evidence>
<organism evidence="3 4">
    <name type="scientific">Parapusillimonas granuli</name>
    <dbReference type="NCBI Taxonomy" id="380911"/>
    <lineage>
        <taxon>Bacteria</taxon>
        <taxon>Pseudomonadati</taxon>
        <taxon>Pseudomonadota</taxon>
        <taxon>Betaproteobacteria</taxon>
        <taxon>Burkholderiales</taxon>
        <taxon>Alcaligenaceae</taxon>
        <taxon>Parapusillimonas</taxon>
    </lineage>
</organism>
<dbReference type="RefSeq" id="WP_180158078.1">
    <property type="nucleotide sequence ID" value="NZ_JACCEM010000011.1"/>
</dbReference>
<sequence>MIIRRNPGRRNMLRAALSMAALSLAAAAPPAAGQGWPERPVRIVVPYAAGQGADILARLLADELAKRISQPIVVENRAGAGGNIGTAAVARAPADGHTFLLGTNATNAANEFLYDSPGFNAATDFAPVAMIGLLPMVISTSTADFPVNGIPQLIEQARAKPDTLNVGLPSTTAQVVFSEFVRAGKAPLFAVRYKSSGQSMTDAIGGRIPLVIDTVTATRPQVEGGKLRALGITSLKPTDMLPGVKPVSEQGVPGFDIVAWDALFAPRGTPADAVKAMSDHVQAILRQADVRKRMQDIGVEPLIMNADELGEFVKNERKKWGDIIKEAGISLG</sequence>
<dbReference type="InterPro" id="IPR042100">
    <property type="entry name" value="Bug_dom1"/>
</dbReference>
<keyword evidence="4" id="KW-1185">Reference proteome</keyword>
<keyword evidence="2" id="KW-0732">Signal</keyword>
<dbReference type="InterPro" id="IPR005064">
    <property type="entry name" value="BUG"/>
</dbReference>
<comment type="similarity">
    <text evidence="1">Belongs to the UPF0065 (bug) family.</text>
</comment>
<dbReference type="EMBL" id="JACCEM010000011">
    <property type="protein sequence ID" value="NYT51406.1"/>
    <property type="molecule type" value="Genomic_DNA"/>
</dbReference>